<dbReference type="Pfam" id="PF07495">
    <property type="entry name" value="Y_Y_Y"/>
    <property type="match status" value="5"/>
</dbReference>
<accession>A0A846J3V8</accession>
<dbReference type="Pfam" id="PF01832">
    <property type="entry name" value="Glucosaminidase"/>
    <property type="match status" value="1"/>
</dbReference>
<dbReference type="SUPFAM" id="SSF53187">
    <property type="entry name" value="Zn-dependent exopeptidases"/>
    <property type="match status" value="1"/>
</dbReference>
<name>A0A846J3V8_CLOBO</name>
<dbReference type="PANTHER" id="PTHR30032:SF1">
    <property type="entry name" value="N-ACETYLMURAMOYL-L-ALANINE AMIDASE LYTC"/>
    <property type="match status" value="1"/>
</dbReference>
<evidence type="ECO:0000313" key="3">
    <source>
        <dbReference type="Proteomes" id="UP000480039"/>
    </source>
</evidence>
<dbReference type="GO" id="GO:0008745">
    <property type="term" value="F:N-acetylmuramoyl-L-alanine amidase activity"/>
    <property type="evidence" value="ECO:0007669"/>
    <property type="project" value="InterPro"/>
</dbReference>
<dbReference type="InterPro" id="IPR002901">
    <property type="entry name" value="MGlyc_endo_b_GlcNAc-like_dom"/>
</dbReference>
<dbReference type="Gene3D" id="3.40.630.40">
    <property type="entry name" value="Zn-dependent exopeptidases"/>
    <property type="match status" value="1"/>
</dbReference>
<sequence>MNSEKMFKFRERRENKKIMKIKKIFINFVLIIFISTVINGAYSSKVDASSTTIIIGQAELTQEQALNYFRSRNSEKSDQDIKDFISIVWQEANLEGIRADVTFMQMMKETNFLKFTGDVKECQNNFAGIGATGGGVAGAYFKDTRTGVRAVVQHLKAYCSTEGLKNSCVDPRFTYVQRGISPYVEWLGIGENPNYPDKGWAADNNYGKSIVEMMRSAKYLANEGDSQGNITTSKATINNLEVSLDGNKIVTNELEPGKAYNIKAYGNSSNGVLYEYWIKDLSINSWIKLRDFSTTNEVKWTPNKSGKYLIGVHVKDRYSKERLDNFKYVEYNVASLKKATISSLEVSQDGNNVVNNELQLGKIYNIKAYGSSSNGVLYEYWIKDLSKNSWMKLRDYSTSTQVTWTPNKSGKYLLGVHVKDRYSEERLDNFKYIEYNVASPKKATVDSLEVSLDGNKIVTNELDPGKAYNIKAYGNSSNGVLYEYWIKDLSINSWIKLKDYSTSTQVTWTPNKSGKYLIGVHVKDKYSTQKLDNFKYVEYNVASPKKATVNSLEVSLNGGKVVNNELQAGEIYNIKAYGSSSNGVLYEYWIKDLSINSWIKLKDYSTSTQVTWTPNKSGKYLIGVHVKDKYSTQKLDNFKYVEYNVKLSKKAVISNLEVRLNGNIVANNQLNSGKTYSIKAYAESLNGVLYEYWIKDLSSNSWIKLKDYSTSAQITWTPNKAGKYLIGVHVKDKYSNERLDNYKYVEYSVQGGLIKTIVLDAGHGGKDSGAVSSRATGNIHEADIVQKITIKLGNLLKKAGYNVIYTRDNVDNYNYTSVTQNLEDRINVANSINADLFMSIHADSFDIASANGYSAHYSSYRPKLDNSGVYMEDDVYYDRTPCDAALKSKVLSQLIVNEMSSLGGSNRGISDHNLYVTKNALMPSVLVECGFVSNDAEVRKLNSDTYQNQITQKLYNAVTKLFSM</sequence>
<comment type="caution">
    <text evidence="2">The sequence shown here is derived from an EMBL/GenBank/DDBJ whole genome shotgun (WGS) entry which is preliminary data.</text>
</comment>
<reference evidence="2 3" key="1">
    <citation type="submission" date="2019-04" db="EMBL/GenBank/DDBJ databases">
        <title>Genome sequencing of Clostridium botulinum Groups I-IV and Clostridium butyricum.</title>
        <authorList>
            <person name="Brunt J."/>
            <person name="Van Vliet A.H.M."/>
            <person name="Stringer S.C."/>
            <person name="Carter A.T."/>
            <person name="Peck M.W."/>
        </authorList>
    </citation>
    <scope>NUCLEOTIDE SEQUENCE [LARGE SCALE GENOMIC DNA]</scope>
    <source>
        <strain evidence="2 3">Colworth BL30</strain>
    </source>
</reference>
<dbReference type="Pfam" id="PF01520">
    <property type="entry name" value="Amidase_3"/>
    <property type="match status" value="1"/>
</dbReference>
<dbReference type="InterPro" id="IPR011123">
    <property type="entry name" value="Y_Y_Y"/>
</dbReference>
<evidence type="ECO:0000259" key="1">
    <source>
        <dbReference type="SMART" id="SM00646"/>
    </source>
</evidence>
<protein>
    <submittedName>
        <fullName evidence="2">N-acetylmuramoyl-L-alanine amidase</fullName>
    </submittedName>
</protein>
<dbReference type="InterPro" id="IPR002508">
    <property type="entry name" value="MurNAc-LAA_cat"/>
</dbReference>
<dbReference type="AlphaFoldDB" id="A0A846J3V8"/>
<gene>
    <name evidence="2" type="ORF">FC871_05620</name>
</gene>
<feature type="domain" description="MurNAc-LAA" evidence="1">
    <location>
        <begin position="826"/>
        <end position="959"/>
    </location>
</feature>
<dbReference type="GO" id="GO:0009253">
    <property type="term" value="P:peptidoglycan catabolic process"/>
    <property type="evidence" value="ECO:0007669"/>
    <property type="project" value="InterPro"/>
</dbReference>
<evidence type="ECO:0000313" key="2">
    <source>
        <dbReference type="EMBL" id="NFJ07972.1"/>
    </source>
</evidence>
<dbReference type="InterPro" id="IPR051922">
    <property type="entry name" value="Bact_Sporulation_Assoc"/>
</dbReference>
<dbReference type="CDD" id="cd02696">
    <property type="entry name" value="MurNAc-LAA"/>
    <property type="match status" value="1"/>
</dbReference>
<organism evidence="2 3">
    <name type="scientific">Clostridium botulinum</name>
    <dbReference type="NCBI Taxonomy" id="1491"/>
    <lineage>
        <taxon>Bacteria</taxon>
        <taxon>Bacillati</taxon>
        <taxon>Bacillota</taxon>
        <taxon>Clostridia</taxon>
        <taxon>Eubacteriales</taxon>
        <taxon>Clostridiaceae</taxon>
        <taxon>Clostridium</taxon>
    </lineage>
</organism>
<proteinExistence type="predicted"/>
<dbReference type="Proteomes" id="UP000480039">
    <property type="component" value="Unassembled WGS sequence"/>
</dbReference>
<dbReference type="GO" id="GO:0004040">
    <property type="term" value="F:amidase activity"/>
    <property type="evidence" value="ECO:0007669"/>
    <property type="project" value="InterPro"/>
</dbReference>
<dbReference type="PANTHER" id="PTHR30032">
    <property type="entry name" value="N-ACETYLMURAMOYL-L-ALANINE AMIDASE-RELATED"/>
    <property type="match status" value="1"/>
</dbReference>
<dbReference type="EMBL" id="SWQE01000002">
    <property type="protein sequence ID" value="NFJ07972.1"/>
    <property type="molecule type" value="Genomic_DNA"/>
</dbReference>
<dbReference type="SMART" id="SM00646">
    <property type="entry name" value="Ami_3"/>
    <property type="match status" value="1"/>
</dbReference>